<proteinExistence type="predicted"/>
<dbReference type="AlphaFoldDB" id="A0A6C0EJP0"/>
<keyword evidence="1" id="KW-0472">Membrane</keyword>
<dbReference type="EMBL" id="MN738866">
    <property type="protein sequence ID" value="QHT28942.1"/>
    <property type="molecule type" value="Genomic_DNA"/>
</dbReference>
<feature type="transmembrane region" description="Helical" evidence="1">
    <location>
        <begin position="296"/>
        <end position="314"/>
    </location>
</feature>
<evidence type="ECO:0000256" key="1">
    <source>
        <dbReference type="SAM" id="Phobius"/>
    </source>
</evidence>
<sequence>MPNCKLYPERCKAALDYSREENKFKVERINDATKQRQLIDQTYKNRVDSKEWKNVYPLNNHDFDYNEYVLNKYTPYKLGITNEPSMKGLIDGTLNLSNYVDVMLEDPTPNSNTKAGVDDINNSNPMIYKHFKGIKDKYSQMPLPYPEFKKDYPESKYPTRGKASSSYFIKTGTCKSKIDNAKVCQEKGFTWMANKLDLSKNTTQFFKTISRSKTKQPKKNPDGICYKPKFIYINNIAKGNQNLQGMAPALINDVMNISPDKLFPILSGQQVDGGGVIPCKEGFGDYRNNMFYNVNTHLSIMLLFILMLIKLLFYRT</sequence>
<protein>
    <submittedName>
        <fullName evidence="2">Uncharacterized protein</fullName>
    </submittedName>
</protein>
<accession>A0A6C0EJP0</accession>
<evidence type="ECO:0000313" key="2">
    <source>
        <dbReference type="EMBL" id="QHT28942.1"/>
    </source>
</evidence>
<keyword evidence="1" id="KW-1133">Transmembrane helix</keyword>
<name>A0A6C0EJP0_9ZZZZ</name>
<organism evidence="2">
    <name type="scientific">viral metagenome</name>
    <dbReference type="NCBI Taxonomy" id="1070528"/>
    <lineage>
        <taxon>unclassified sequences</taxon>
        <taxon>metagenomes</taxon>
        <taxon>organismal metagenomes</taxon>
    </lineage>
</organism>
<reference evidence="2" key="1">
    <citation type="journal article" date="2020" name="Nature">
        <title>Giant virus diversity and host interactions through global metagenomics.</title>
        <authorList>
            <person name="Schulz F."/>
            <person name="Roux S."/>
            <person name="Paez-Espino D."/>
            <person name="Jungbluth S."/>
            <person name="Walsh D.A."/>
            <person name="Denef V.J."/>
            <person name="McMahon K.D."/>
            <person name="Konstantinidis K.T."/>
            <person name="Eloe-Fadrosh E.A."/>
            <person name="Kyrpides N.C."/>
            <person name="Woyke T."/>
        </authorList>
    </citation>
    <scope>NUCLEOTIDE SEQUENCE</scope>
    <source>
        <strain evidence="2">GVMAG-M-3300001351-8</strain>
    </source>
</reference>
<keyword evidence="1" id="KW-0812">Transmembrane</keyword>